<keyword evidence="3 8" id="KW-0963">Cytoplasm</keyword>
<dbReference type="SMART" id="SM00955">
    <property type="entry name" value="RNB"/>
    <property type="match status" value="1"/>
</dbReference>
<evidence type="ECO:0000256" key="1">
    <source>
        <dbReference type="ARBA" id="ARBA00001849"/>
    </source>
</evidence>
<dbReference type="InterPro" id="IPR050180">
    <property type="entry name" value="RNR_Ribonuclease"/>
</dbReference>
<dbReference type="GO" id="GO:0006402">
    <property type="term" value="P:mRNA catabolic process"/>
    <property type="evidence" value="ECO:0007669"/>
    <property type="project" value="TreeGrafter"/>
</dbReference>
<reference evidence="11 12" key="1">
    <citation type="submission" date="2016-10" db="EMBL/GenBank/DDBJ databases">
        <authorList>
            <person name="de Groot N.N."/>
        </authorList>
    </citation>
    <scope>NUCLEOTIDE SEQUENCE [LARGE SCALE GENOMIC DNA]</scope>
    <source>
        <strain evidence="11 12">DSM 15695</strain>
    </source>
</reference>
<organism evidence="11 12">
    <name type="scientific">Ignavigranum ruoffiae</name>
    <dbReference type="NCBI Taxonomy" id="89093"/>
    <lineage>
        <taxon>Bacteria</taxon>
        <taxon>Bacillati</taxon>
        <taxon>Bacillota</taxon>
        <taxon>Bacilli</taxon>
        <taxon>Lactobacillales</taxon>
        <taxon>Aerococcaceae</taxon>
        <taxon>Ignavigranum</taxon>
    </lineage>
</organism>
<keyword evidence="7 8" id="KW-0694">RNA-binding</keyword>
<evidence type="ECO:0000256" key="9">
    <source>
        <dbReference type="SAM" id="MobiDB-lite"/>
    </source>
</evidence>
<feature type="compositionally biased region" description="Basic residues" evidence="9">
    <location>
        <begin position="747"/>
        <end position="770"/>
    </location>
</feature>
<dbReference type="InterPro" id="IPR011805">
    <property type="entry name" value="RNase_R"/>
</dbReference>
<dbReference type="EC" id="3.1.13.1" evidence="8"/>
<dbReference type="SMART" id="SM00316">
    <property type="entry name" value="S1"/>
    <property type="match status" value="1"/>
</dbReference>
<dbReference type="PROSITE" id="PS50126">
    <property type="entry name" value="S1"/>
    <property type="match status" value="1"/>
</dbReference>
<feature type="domain" description="S1 motif" evidence="10">
    <location>
        <begin position="638"/>
        <end position="718"/>
    </location>
</feature>
<dbReference type="CDD" id="cd04471">
    <property type="entry name" value="S1_RNase_R"/>
    <property type="match status" value="1"/>
</dbReference>
<protein>
    <recommendedName>
        <fullName evidence="8">Ribonuclease R</fullName>
        <shortName evidence="8">RNase R</shortName>
        <ecNumber evidence="8">3.1.13.1</ecNumber>
    </recommendedName>
</protein>
<accession>A0A1H9ARF6</accession>
<dbReference type="RefSeq" id="WP_092570418.1">
    <property type="nucleotide sequence ID" value="NZ_FOEN01000002.1"/>
</dbReference>
<gene>
    <name evidence="8" type="primary">rnr</name>
    <name evidence="11" type="ORF">SAMN04488558_10255</name>
</gene>
<evidence type="ECO:0000259" key="10">
    <source>
        <dbReference type="PROSITE" id="PS50126"/>
    </source>
</evidence>
<dbReference type="GO" id="GO:0005829">
    <property type="term" value="C:cytosol"/>
    <property type="evidence" value="ECO:0007669"/>
    <property type="project" value="TreeGrafter"/>
</dbReference>
<keyword evidence="6 8" id="KW-0269">Exonuclease</keyword>
<dbReference type="NCBIfam" id="TIGR02063">
    <property type="entry name" value="RNase_R"/>
    <property type="match status" value="1"/>
</dbReference>
<comment type="catalytic activity">
    <reaction evidence="1 8">
        <text>Exonucleolytic cleavage in the 3'- to 5'-direction to yield nucleoside 5'-phosphates.</text>
        <dbReference type="EC" id="3.1.13.1"/>
    </reaction>
</comment>
<dbReference type="InterPro" id="IPR022966">
    <property type="entry name" value="RNase_II/R_CS"/>
</dbReference>
<dbReference type="SUPFAM" id="SSF50249">
    <property type="entry name" value="Nucleic acid-binding proteins"/>
    <property type="match status" value="4"/>
</dbReference>
<dbReference type="InterPro" id="IPR001900">
    <property type="entry name" value="RNase_II/R"/>
</dbReference>
<evidence type="ECO:0000256" key="4">
    <source>
        <dbReference type="ARBA" id="ARBA00022722"/>
    </source>
</evidence>
<dbReference type="PANTHER" id="PTHR23355">
    <property type="entry name" value="RIBONUCLEASE"/>
    <property type="match status" value="1"/>
</dbReference>
<feature type="compositionally biased region" description="Basic and acidic residues" evidence="9">
    <location>
        <begin position="735"/>
        <end position="746"/>
    </location>
</feature>
<dbReference type="InterPro" id="IPR011129">
    <property type="entry name" value="CSD"/>
</dbReference>
<dbReference type="PROSITE" id="PS01175">
    <property type="entry name" value="RIBONUCLEASE_II"/>
    <property type="match status" value="1"/>
</dbReference>
<evidence type="ECO:0000256" key="3">
    <source>
        <dbReference type="ARBA" id="ARBA00022490"/>
    </source>
</evidence>
<dbReference type="GO" id="GO:0003723">
    <property type="term" value="F:RNA binding"/>
    <property type="evidence" value="ECO:0007669"/>
    <property type="project" value="UniProtKB-UniRule"/>
</dbReference>
<dbReference type="InterPro" id="IPR012340">
    <property type="entry name" value="NA-bd_OB-fold"/>
</dbReference>
<dbReference type="OrthoDB" id="9764149at2"/>
<dbReference type="Gene3D" id="2.40.50.140">
    <property type="entry name" value="Nucleic acid-binding proteins"/>
    <property type="match status" value="2"/>
</dbReference>
<comment type="similarity">
    <text evidence="8">Belongs to the RNR ribonuclease family. RNase R subfamily.</text>
</comment>
<dbReference type="GO" id="GO:0008859">
    <property type="term" value="F:exoribonuclease II activity"/>
    <property type="evidence" value="ECO:0007669"/>
    <property type="project" value="UniProtKB-UniRule"/>
</dbReference>
<evidence type="ECO:0000313" key="12">
    <source>
        <dbReference type="Proteomes" id="UP000198833"/>
    </source>
</evidence>
<dbReference type="Proteomes" id="UP000198833">
    <property type="component" value="Unassembled WGS sequence"/>
</dbReference>
<evidence type="ECO:0000313" key="11">
    <source>
        <dbReference type="EMBL" id="SEP79111.1"/>
    </source>
</evidence>
<dbReference type="Pfam" id="PF08206">
    <property type="entry name" value="OB_RNB"/>
    <property type="match status" value="1"/>
</dbReference>
<dbReference type="AlphaFoldDB" id="A0A1H9ARF6"/>
<dbReference type="Pfam" id="PF17876">
    <property type="entry name" value="CSD2"/>
    <property type="match status" value="1"/>
</dbReference>
<dbReference type="InterPro" id="IPR003029">
    <property type="entry name" value="S1_domain"/>
</dbReference>
<proteinExistence type="inferred from homology"/>
<evidence type="ECO:0000256" key="6">
    <source>
        <dbReference type="ARBA" id="ARBA00022839"/>
    </source>
</evidence>
<evidence type="ECO:0000256" key="7">
    <source>
        <dbReference type="ARBA" id="ARBA00022884"/>
    </source>
</evidence>
<dbReference type="InterPro" id="IPR040476">
    <property type="entry name" value="CSD2"/>
</dbReference>
<dbReference type="InterPro" id="IPR004476">
    <property type="entry name" value="RNase_II/RNase_R"/>
</dbReference>
<dbReference type="SMART" id="SM00357">
    <property type="entry name" value="CSP"/>
    <property type="match status" value="1"/>
</dbReference>
<dbReference type="Pfam" id="PF00575">
    <property type="entry name" value="S1"/>
    <property type="match status" value="1"/>
</dbReference>
<sequence>MSLSKLERDLLDFFEGHAEQAFRAGDLAALFEMTSNRQYKRLVKALNFLENHGDLHINQRGQYQWRPSQRRVIGTYRANAKGFGFITYDEHLTDLFVPQGDHGNALNGDTVEAEIIKEVDPQTGKGSLAKIIKVVERASQQVVGEFVGFDSDERQQTGYLGYLIPQGEFSKDLRVFVLPDGIHPAASSICIAEIKSYPSREYPQRIEVLITKEIGHKDEPGVDILSILYQFNIPHEFPEEVKREAEAIPQEIQAENLQGRLDLRDQLIITIDGASAKDIDDAISLEKLGPDTYRLGVHIADVAHYVQEGSAINREALDRGTSVYLTDRVVPMLPQRLSNGICSLLPHEERLAVSCIMDINGQGKVIKHQLALSVIESSYRMTYDDVNAMIEGQSEVIDQYQEIATMVEQMVEVHQILEQMRRERGALDFDAKEAEIVVDDQGHPTEILLRERETAERLIESFMLVANETIAADYQAKHLPFLYRIHEQPDEERMDRFAEFVTAFGIILRGNTANITPKQLQKMLVSIKGEPYETVVSMMMLRSMQQAKYSEEPLGHYGLATRDYTHFTAPIRRYPDLLVHRLIHLYLSGKLTAKERQRWEEKIPGIAEHTSKMERRAVDAERETEALKKAEYMEDKIGQEFDGIITSVTNFGIFVSLANTVEGLIKLSDLKGDYYKFHQEHMMLIGERTGKVFRIGQAVRIEVEHVDVEEREIDFKLIDAEVVEGIAVYPVKQIRDRGGRSRSDQRKRNKKTEKKPMAKKKKKFKIRKRK</sequence>
<keyword evidence="5 8" id="KW-0378">Hydrolase</keyword>
<dbReference type="EMBL" id="FOEN01000002">
    <property type="protein sequence ID" value="SEP79111.1"/>
    <property type="molecule type" value="Genomic_DNA"/>
</dbReference>
<dbReference type="HAMAP" id="MF_01895">
    <property type="entry name" value="RNase_R"/>
    <property type="match status" value="1"/>
</dbReference>
<evidence type="ECO:0000256" key="2">
    <source>
        <dbReference type="ARBA" id="ARBA00004496"/>
    </source>
</evidence>
<dbReference type="STRING" id="89093.SAMN04488558_10255"/>
<dbReference type="NCBIfam" id="TIGR00358">
    <property type="entry name" value="3_prime_RNase"/>
    <property type="match status" value="1"/>
</dbReference>
<evidence type="ECO:0000256" key="5">
    <source>
        <dbReference type="ARBA" id="ARBA00022801"/>
    </source>
</evidence>
<comment type="subcellular location">
    <subcellularLocation>
        <location evidence="2 8">Cytoplasm</location>
    </subcellularLocation>
</comment>
<name>A0A1H9ARF6_9LACT</name>
<keyword evidence="12" id="KW-1185">Reference proteome</keyword>
<dbReference type="Pfam" id="PF00773">
    <property type="entry name" value="RNB"/>
    <property type="match status" value="1"/>
</dbReference>
<evidence type="ECO:0000256" key="8">
    <source>
        <dbReference type="HAMAP-Rule" id="MF_01895"/>
    </source>
</evidence>
<comment type="function">
    <text evidence="8">3'-5' exoribonuclease that releases 5'-nucleoside monophosphates and is involved in maturation of structured RNAs.</text>
</comment>
<dbReference type="InterPro" id="IPR013223">
    <property type="entry name" value="RNase_B_OB_dom"/>
</dbReference>
<keyword evidence="4 8" id="KW-0540">Nuclease</keyword>
<feature type="region of interest" description="Disordered" evidence="9">
    <location>
        <begin position="735"/>
        <end position="770"/>
    </location>
</feature>
<dbReference type="PANTHER" id="PTHR23355:SF9">
    <property type="entry name" value="DIS3-LIKE EXONUCLEASE 2"/>
    <property type="match status" value="1"/>
</dbReference>